<proteinExistence type="predicted"/>
<evidence type="ECO:0000313" key="2">
    <source>
        <dbReference type="Proteomes" id="UP001500804"/>
    </source>
</evidence>
<accession>A0ABP9NLM8</accession>
<reference evidence="2" key="1">
    <citation type="journal article" date="2019" name="Int. J. Syst. Evol. Microbiol.">
        <title>The Global Catalogue of Microorganisms (GCM) 10K type strain sequencing project: providing services to taxonomists for standard genome sequencing and annotation.</title>
        <authorList>
            <consortium name="The Broad Institute Genomics Platform"/>
            <consortium name="The Broad Institute Genome Sequencing Center for Infectious Disease"/>
            <person name="Wu L."/>
            <person name="Ma J."/>
        </authorList>
    </citation>
    <scope>NUCLEOTIDE SEQUENCE [LARGE SCALE GENOMIC DNA]</scope>
    <source>
        <strain evidence="2">JCM 18302</strain>
    </source>
</reference>
<sequence>MLRELFPETPPADIVSLRKAIVATAPKSAPDLVLGLLVDPDPAPGYDRIVTNFPAPVRWMRPLLQRYRTRRRSLGL</sequence>
<evidence type="ECO:0000313" key="1">
    <source>
        <dbReference type="EMBL" id="GAA5125751.1"/>
    </source>
</evidence>
<keyword evidence="2" id="KW-1185">Reference proteome</keyword>
<gene>
    <name evidence="1" type="ORF">GCM10023320_40560</name>
</gene>
<organism evidence="1 2">
    <name type="scientific">Pseudonocardia adelaidensis</name>
    <dbReference type="NCBI Taxonomy" id="648754"/>
    <lineage>
        <taxon>Bacteria</taxon>
        <taxon>Bacillati</taxon>
        <taxon>Actinomycetota</taxon>
        <taxon>Actinomycetes</taxon>
        <taxon>Pseudonocardiales</taxon>
        <taxon>Pseudonocardiaceae</taxon>
        <taxon>Pseudonocardia</taxon>
    </lineage>
</organism>
<protein>
    <submittedName>
        <fullName evidence="1">Uncharacterized protein</fullName>
    </submittedName>
</protein>
<comment type="caution">
    <text evidence="1">The sequence shown here is derived from an EMBL/GenBank/DDBJ whole genome shotgun (WGS) entry which is preliminary data.</text>
</comment>
<dbReference type="EMBL" id="BAABJO010000014">
    <property type="protein sequence ID" value="GAA5125751.1"/>
    <property type="molecule type" value="Genomic_DNA"/>
</dbReference>
<dbReference type="RefSeq" id="WP_345606768.1">
    <property type="nucleotide sequence ID" value="NZ_BAABJO010000014.1"/>
</dbReference>
<dbReference type="Proteomes" id="UP001500804">
    <property type="component" value="Unassembled WGS sequence"/>
</dbReference>
<name>A0ABP9NLM8_9PSEU</name>